<accession>A0AAN6PGF9</accession>
<comment type="similarity">
    <text evidence="1">Belongs to the AB hydrolase superfamily. Lipase family. Class 3 subfamily.</text>
</comment>
<dbReference type="Gene3D" id="3.40.50.1820">
    <property type="entry name" value="alpha/beta hydrolase"/>
    <property type="match status" value="1"/>
</dbReference>
<dbReference type="AlphaFoldDB" id="A0AAN6PGF9"/>
<evidence type="ECO:0000256" key="2">
    <source>
        <dbReference type="ARBA" id="ARBA00047591"/>
    </source>
</evidence>
<gene>
    <name evidence="5" type="ORF">C8A01DRAFT_48270</name>
</gene>
<dbReference type="Proteomes" id="UP001303115">
    <property type="component" value="Unassembled WGS sequence"/>
</dbReference>
<dbReference type="InterPro" id="IPR051218">
    <property type="entry name" value="Sec_MonoDiacylglyc_Lipase"/>
</dbReference>
<dbReference type="InterPro" id="IPR029058">
    <property type="entry name" value="AB_hydrolase_fold"/>
</dbReference>
<dbReference type="Pfam" id="PF01764">
    <property type="entry name" value="Lipase_3"/>
    <property type="match status" value="1"/>
</dbReference>
<sequence>MAEYLSRYSHLIRYADLAYRNSDGAEFRALAWELGGDVEGGYRKIEIQLPSFRTSLRFLTVNTHVHLGIRNDDTIVLVFRGTEWPSAMIDFFNPQKIRWPNADVTCVSLGSPRVGNEAFCSLFRDTKTFRIMMDEDPIPTVPNRRTQATPIGIPASHACGTAADRRYRHVGTPIVLRPRYHGADYGVERRDIEREEAEPELSWIDKLWLLAYWPIRSLEMLGTMRVNHASGAYVTAVQRIREKSGSASKALNLNLKVDGQQRS</sequence>
<feature type="domain" description="Fungal lipase-type" evidence="4">
    <location>
        <begin position="101"/>
        <end position="144"/>
    </location>
</feature>
<keyword evidence="6" id="KW-1185">Reference proteome</keyword>
<dbReference type="PANTHER" id="PTHR45856">
    <property type="entry name" value="ALPHA/BETA-HYDROLASES SUPERFAMILY PROTEIN"/>
    <property type="match status" value="1"/>
</dbReference>
<evidence type="ECO:0000313" key="5">
    <source>
        <dbReference type="EMBL" id="KAK4038095.1"/>
    </source>
</evidence>
<dbReference type="InterPro" id="IPR002921">
    <property type="entry name" value="Fungal_lipase-type"/>
</dbReference>
<evidence type="ECO:0000313" key="6">
    <source>
        <dbReference type="Proteomes" id="UP001303115"/>
    </source>
</evidence>
<evidence type="ECO:0000259" key="4">
    <source>
        <dbReference type="Pfam" id="PF01764"/>
    </source>
</evidence>
<dbReference type="PANTHER" id="PTHR45856:SF11">
    <property type="entry name" value="FUNGAL LIPASE-LIKE DOMAIN-CONTAINING PROTEIN"/>
    <property type="match status" value="1"/>
</dbReference>
<reference evidence="6" key="1">
    <citation type="journal article" date="2023" name="Mol. Phylogenet. Evol.">
        <title>Genome-scale phylogeny and comparative genomics of the fungal order Sordariales.</title>
        <authorList>
            <person name="Hensen N."/>
            <person name="Bonometti L."/>
            <person name="Westerberg I."/>
            <person name="Brannstrom I.O."/>
            <person name="Guillou S."/>
            <person name="Cros-Aarteil S."/>
            <person name="Calhoun S."/>
            <person name="Haridas S."/>
            <person name="Kuo A."/>
            <person name="Mondo S."/>
            <person name="Pangilinan J."/>
            <person name="Riley R."/>
            <person name="LaButti K."/>
            <person name="Andreopoulos B."/>
            <person name="Lipzen A."/>
            <person name="Chen C."/>
            <person name="Yan M."/>
            <person name="Daum C."/>
            <person name="Ng V."/>
            <person name="Clum A."/>
            <person name="Steindorff A."/>
            <person name="Ohm R.A."/>
            <person name="Martin F."/>
            <person name="Silar P."/>
            <person name="Natvig D.O."/>
            <person name="Lalanne C."/>
            <person name="Gautier V."/>
            <person name="Ament-Velasquez S.L."/>
            <person name="Kruys A."/>
            <person name="Hutchinson M.I."/>
            <person name="Powell A.J."/>
            <person name="Barry K."/>
            <person name="Miller A.N."/>
            <person name="Grigoriev I.V."/>
            <person name="Debuchy R."/>
            <person name="Gladieux P."/>
            <person name="Hiltunen Thoren M."/>
            <person name="Johannesson H."/>
        </authorList>
    </citation>
    <scope>NUCLEOTIDE SEQUENCE [LARGE SCALE GENOMIC DNA]</scope>
    <source>
        <strain evidence="6">CBS 284.82</strain>
    </source>
</reference>
<comment type="catalytic activity">
    <reaction evidence="3">
        <text>a monoacylglycerol + H2O = glycerol + a fatty acid + H(+)</text>
        <dbReference type="Rhea" id="RHEA:15245"/>
        <dbReference type="ChEBI" id="CHEBI:15377"/>
        <dbReference type="ChEBI" id="CHEBI:15378"/>
        <dbReference type="ChEBI" id="CHEBI:17408"/>
        <dbReference type="ChEBI" id="CHEBI:17754"/>
        <dbReference type="ChEBI" id="CHEBI:28868"/>
    </reaction>
</comment>
<protein>
    <recommendedName>
        <fullName evidence="4">Fungal lipase-type domain-containing protein</fullName>
    </recommendedName>
</protein>
<name>A0AAN6PGF9_9PEZI</name>
<dbReference type="GO" id="GO:0006629">
    <property type="term" value="P:lipid metabolic process"/>
    <property type="evidence" value="ECO:0007669"/>
    <property type="project" value="InterPro"/>
</dbReference>
<dbReference type="EMBL" id="MU854440">
    <property type="protein sequence ID" value="KAK4038095.1"/>
    <property type="molecule type" value="Genomic_DNA"/>
</dbReference>
<comment type="caution">
    <text evidence="5">The sequence shown here is derived from an EMBL/GenBank/DDBJ whole genome shotgun (WGS) entry which is preliminary data.</text>
</comment>
<comment type="catalytic activity">
    <reaction evidence="2">
        <text>a diacylglycerol + H2O = a monoacylglycerol + a fatty acid + H(+)</text>
        <dbReference type="Rhea" id="RHEA:32731"/>
        <dbReference type="ChEBI" id="CHEBI:15377"/>
        <dbReference type="ChEBI" id="CHEBI:15378"/>
        <dbReference type="ChEBI" id="CHEBI:17408"/>
        <dbReference type="ChEBI" id="CHEBI:18035"/>
        <dbReference type="ChEBI" id="CHEBI:28868"/>
    </reaction>
</comment>
<proteinExistence type="inferred from homology"/>
<organism evidence="5 6">
    <name type="scientific">Parachaetomium inaequale</name>
    <dbReference type="NCBI Taxonomy" id="2588326"/>
    <lineage>
        <taxon>Eukaryota</taxon>
        <taxon>Fungi</taxon>
        <taxon>Dikarya</taxon>
        <taxon>Ascomycota</taxon>
        <taxon>Pezizomycotina</taxon>
        <taxon>Sordariomycetes</taxon>
        <taxon>Sordariomycetidae</taxon>
        <taxon>Sordariales</taxon>
        <taxon>Chaetomiaceae</taxon>
        <taxon>Parachaetomium</taxon>
    </lineage>
</organism>
<evidence type="ECO:0000256" key="1">
    <source>
        <dbReference type="ARBA" id="ARBA00043996"/>
    </source>
</evidence>
<evidence type="ECO:0000256" key="3">
    <source>
        <dbReference type="ARBA" id="ARBA00048461"/>
    </source>
</evidence>
<dbReference type="SUPFAM" id="SSF53474">
    <property type="entry name" value="alpha/beta-Hydrolases"/>
    <property type="match status" value="1"/>
</dbReference>